<protein>
    <recommendedName>
        <fullName evidence="1">DUF7054 domain-containing protein</fullName>
    </recommendedName>
</protein>
<dbReference type="PANTHER" id="PTHR33270:SF24">
    <property type="entry name" value="EXPRESSED PROTEIN"/>
    <property type="match status" value="1"/>
</dbReference>
<evidence type="ECO:0000259" key="1">
    <source>
        <dbReference type="Pfam" id="PF23156"/>
    </source>
</evidence>
<keyword evidence="3" id="KW-1185">Reference proteome</keyword>
<reference evidence="2 3" key="1">
    <citation type="journal article" date="2023" name="BMC Biotechnol.">
        <title>Vitis rotundifolia cv Carlos genome sequencing.</title>
        <authorList>
            <person name="Huff M."/>
            <person name="Hulse-Kemp A."/>
            <person name="Scheffler B."/>
            <person name="Youngblood R."/>
            <person name="Simpson S."/>
            <person name="Babiker E."/>
            <person name="Staton M."/>
        </authorList>
    </citation>
    <scope>NUCLEOTIDE SEQUENCE [LARGE SCALE GENOMIC DNA]</scope>
    <source>
        <tissue evidence="2">Leaf</tissue>
    </source>
</reference>
<evidence type="ECO:0000313" key="3">
    <source>
        <dbReference type="Proteomes" id="UP001168098"/>
    </source>
</evidence>
<sequence>MTMAPQAKLRRLKTLPNLLSGRSLTKLLLNVTIQRSLGPVQVVMSPNSTIGDLIMAALRQYAKEGRRLALPTEI</sequence>
<dbReference type="Pfam" id="PF23156">
    <property type="entry name" value="DUF7054"/>
    <property type="match status" value="1"/>
</dbReference>
<comment type="caution">
    <text evidence="2">The sequence shown here is derived from an EMBL/GenBank/DDBJ whole genome shotgun (WGS) entry which is preliminary data.</text>
</comment>
<dbReference type="InterPro" id="IPR040358">
    <property type="entry name" value="At4g22758-like"/>
</dbReference>
<dbReference type="InterPro" id="IPR055482">
    <property type="entry name" value="DUF7054"/>
</dbReference>
<feature type="domain" description="DUF7054" evidence="1">
    <location>
        <begin position="24"/>
        <end position="72"/>
    </location>
</feature>
<dbReference type="EMBL" id="JARBHA010000013">
    <property type="protein sequence ID" value="KAJ9685119.1"/>
    <property type="molecule type" value="Genomic_DNA"/>
</dbReference>
<dbReference type="AlphaFoldDB" id="A0AA39DID6"/>
<accession>A0AA39DID6</accession>
<gene>
    <name evidence="2" type="ORF">PVL29_017231</name>
</gene>
<evidence type="ECO:0000313" key="2">
    <source>
        <dbReference type="EMBL" id="KAJ9685119.1"/>
    </source>
</evidence>
<dbReference type="PANTHER" id="PTHR33270">
    <property type="entry name" value="BNAC05G50380D PROTEIN"/>
    <property type="match status" value="1"/>
</dbReference>
<name>A0AA39DID6_VITRO</name>
<organism evidence="2 3">
    <name type="scientific">Vitis rotundifolia</name>
    <name type="common">Muscadine grape</name>
    <dbReference type="NCBI Taxonomy" id="103349"/>
    <lineage>
        <taxon>Eukaryota</taxon>
        <taxon>Viridiplantae</taxon>
        <taxon>Streptophyta</taxon>
        <taxon>Embryophyta</taxon>
        <taxon>Tracheophyta</taxon>
        <taxon>Spermatophyta</taxon>
        <taxon>Magnoliopsida</taxon>
        <taxon>eudicotyledons</taxon>
        <taxon>Gunneridae</taxon>
        <taxon>Pentapetalae</taxon>
        <taxon>rosids</taxon>
        <taxon>Vitales</taxon>
        <taxon>Vitaceae</taxon>
        <taxon>Viteae</taxon>
        <taxon>Vitis</taxon>
    </lineage>
</organism>
<dbReference type="Proteomes" id="UP001168098">
    <property type="component" value="Unassembled WGS sequence"/>
</dbReference>
<proteinExistence type="predicted"/>